<sequence length="101" mass="10798">MLSTKVVCGATWPLRTGIVPPSEGVEHSPRAARNFAPGRRLGRTAIGICGWPRTDRPPLPVHCWRASDSALSWGHRGPAAPNIPTAGGQRQCAPPNYQAPQ</sequence>
<evidence type="ECO:0000256" key="1">
    <source>
        <dbReference type="SAM" id="MobiDB-lite"/>
    </source>
</evidence>
<evidence type="ECO:0000313" key="3">
    <source>
        <dbReference type="Proteomes" id="UP001054837"/>
    </source>
</evidence>
<gene>
    <name evidence="2" type="ORF">CDAR_27881</name>
</gene>
<reference evidence="2 3" key="1">
    <citation type="submission" date="2021-06" db="EMBL/GenBank/DDBJ databases">
        <title>Caerostris darwini draft genome.</title>
        <authorList>
            <person name="Kono N."/>
            <person name="Arakawa K."/>
        </authorList>
    </citation>
    <scope>NUCLEOTIDE SEQUENCE [LARGE SCALE GENOMIC DNA]</scope>
</reference>
<protein>
    <submittedName>
        <fullName evidence="2">Uncharacterized protein</fullName>
    </submittedName>
</protein>
<comment type="caution">
    <text evidence="2">The sequence shown here is derived from an EMBL/GenBank/DDBJ whole genome shotgun (WGS) entry which is preliminary data.</text>
</comment>
<dbReference type="AlphaFoldDB" id="A0AAV4MUK5"/>
<proteinExistence type="predicted"/>
<keyword evidence="3" id="KW-1185">Reference proteome</keyword>
<dbReference type="EMBL" id="BPLQ01000903">
    <property type="protein sequence ID" value="GIX76127.1"/>
    <property type="molecule type" value="Genomic_DNA"/>
</dbReference>
<name>A0AAV4MUK5_9ARAC</name>
<dbReference type="Proteomes" id="UP001054837">
    <property type="component" value="Unassembled WGS sequence"/>
</dbReference>
<accession>A0AAV4MUK5</accession>
<evidence type="ECO:0000313" key="2">
    <source>
        <dbReference type="EMBL" id="GIX76127.1"/>
    </source>
</evidence>
<organism evidence="2 3">
    <name type="scientific">Caerostris darwini</name>
    <dbReference type="NCBI Taxonomy" id="1538125"/>
    <lineage>
        <taxon>Eukaryota</taxon>
        <taxon>Metazoa</taxon>
        <taxon>Ecdysozoa</taxon>
        <taxon>Arthropoda</taxon>
        <taxon>Chelicerata</taxon>
        <taxon>Arachnida</taxon>
        <taxon>Araneae</taxon>
        <taxon>Araneomorphae</taxon>
        <taxon>Entelegynae</taxon>
        <taxon>Araneoidea</taxon>
        <taxon>Araneidae</taxon>
        <taxon>Caerostris</taxon>
    </lineage>
</organism>
<feature type="region of interest" description="Disordered" evidence="1">
    <location>
        <begin position="75"/>
        <end position="101"/>
    </location>
</feature>